<evidence type="ECO:0000256" key="8">
    <source>
        <dbReference type="ARBA" id="ARBA00051934"/>
    </source>
</evidence>
<dbReference type="Proteomes" id="UP000033965">
    <property type="component" value="Unassembled WGS sequence"/>
</dbReference>
<keyword evidence="6 11" id="KW-0808">Transferase</keyword>
<dbReference type="AlphaFoldDB" id="A0A0G1YSM3"/>
<gene>
    <name evidence="11" type="ORF">UY44_C0002G0019</name>
</gene>
<dbReference type="SUPFAM" id="SSF53383">
    <property type="entry name" value="PLP-dependent transferases"/>
    <property type="match status" value="1"/>
</dbReference>
<dbReference type="Pfam" id="PF00155">
    <property type="entry name" value="Aminotran_1_2"/>
    <property type="match status" value="1"/>
</dbReference>
<dbReference type="CDD" id="cd00609">
    <property type="entry name" value="AAT_like"/>
    <property type="match status" value="1"/>
</dbReference>
<dbReference type="InterPro" id="IPR019942">
    <property type="entry name" value="DapL/ALD1"/>
</dbReference>
<evidence type="ECO:0000256" key="6">
    <source>
        <dbReference type="ARBA" id="ARBA00022679"/>
    </source>
</evidence>
<comment type="cofactor">
    <cofactor evidence="1">
        <name>pyridoxal 5'-phosphate</name>
        <dbReference type="ChEBI" id="CHEBI:597326"/>
    </cofactor>
</comment>
<dbReference type="GO" id="GO:0009089">
    <property type="term" value="P:lysine biosynthetic process via diaminopimelate"/>
    <property type="evidence" value="ECO:0007669"/>
    <property type="project" value="UniProtKB-UniPathway"/>
</dbReference>
<dbReference type="PANTHER" id="PTHR43144">
    <property type="entry name" value="AMINOTRANSFERASE"/>
    <property type="match status" value="1"/>
</dbReference>
<sequence>MAKVNPNFKNVSERYFSAEALKRAKPFIDENPGIEIVKLGIGDTSEPLVPAVIAGLREGVEKLSKRETYRGYGDEQGDTRLRKAISEWYGKRNIGIEPEEVFVSDGAKSDCGNILSLFSGASLIAISDPVYPAYRDSALITGRNIMYMECSEKNGFIPAIPKEKVDVLILCSPNNPTGAVATHAQLKSFVDYARKNKSIIIFDAAYSEYINGPTMPKSIYEIEGAKQCAIEIQSFSKSAGFTGVRLGWSIVPKSLIAEDGTEGVLNQYWNRRQMTMFNGASNIVQEGGMAVLSPLGQKQTHQQVAYYMENARIIREALESVGFNVFGGVNAPYIWLKCPEGTSSWELFDEFLTKAHVITTPGVAFGNSGEGYMRISAFGHREDIEKAVRSIRENFGTIAK</sequence>
<dbReference type="EMBL" id="LCPZ01000002">
    <property type="protein sequence ID" value="KKW09379.1"/>
    <property type="molecule type" value="Genomic_DNA"/>
</dbReference>
<reference evidence="11 12" key="1">
    <citation type="journal article" date="2015" name="Nature">
        <title>rRNA introns, odd ribosomes, and small enigmatic genomes across a large radiation of phyla.</title>
        <authorList>
            <person name="Brown C.T."/>
            <person name="Hug L.A."/>
            <person name="Thomas B.C."/>
            <person name="Sharon I."/>
            <person name="Castelle C.J."/>
            <person name="Singh A."/>
            <person name="Wilkins M.J."/>
            <person name="Williams K.H."/>
            <person name="Banfield J.F."/>
        </authorList>
    </citation>
    <scope>NUCLEOTIDE SEQUENCE [LARGE SCALE GENOMIC DNA]</scope>
</reference>
<dbReference type="Gene3D" id="3.90.1150.10">
    <property type="entry name" value="Aspartate Aminotransferase, domain 1"/>
    <property type="match status" value="1"/>
</dbReference>
<comment type="pathway">
    <text evidence="2">Amino-acid biosynthesis; L-lysine biosynthesis via DAP pathway; LL-2,6-diaminopimelate from (S)-tetrahydrodipicolinate (aminotransferase route): step 1/1.</text>
</comment>
<name>A0A0G1YSM3_9BACT</name>
<evidence type="ECO:0000313" key="12">
    <source>
        <dbReference type="Proteomes" id="UP000033965"/>
    </source>
</evidence>
<dbReference type="InterPro" id="IPR004839">
    <property type="entry name" value="Aminotransferase_I/II_large"/>
</dbReference>
<dbReference type="NCBIfam" id="TIGR03542">
    <property type="entry name" value="DAPAT_plant"/>
    <property type="match status" value="1"/>
</dbReference>
<dbReference type="FunFam" id="3.40.640.10:FF:000099">
    <property type="entry name" value="LL-diaminopimelate aminotransferase, chloroplastic"/>
    <property type="match status" value="1"/>
</dbReference>
<evidence type="ECO:0000259" key="10">
    <source>
        <dbReference type="Pfam" id="PF00155"/>
    </source>
</evidence>
<evidence type="ECO:0000256" key="7">
    <source>
        <dbReference type="ARBA" id="ARBA00022898"/>
    </source>
</evidence>
<evidence type="ECO:0000256" key="4">
    <source>
        <dbReference type="ARBA" id="ARBA00018052"/>
    </source>
</evidence>
<keyword evidence="5 11" id="KW-0032">Aminotransferase</keyword>
<evidence type="ECO:0000256" key="3">
    <source>
        <dbReference type="ARBA" id="ARBA00013138"/>
    </source>
</evidence>
<evidence type="ECO:0000313" key="11">
    <source>
        <dbReference type="EMBL" id="KKW09379.1"/>
    </source>
</evidence>
<proteinExistence type="inferred from homology"/>
<dbReference type="PATRIC" id="fig|1618669.3.peg.104"/>
<keyword evidence="7" id="KW-0663">Pyridoxal phosphate</keyword>
<evidence type="ECO:0000256" key="2">
    <source>
        <dbReference type="ARBA" id="ARBA00004982"/>
    </source>
</evidence>
<dbReference type="GO" id="GO:0030170">
    <property type="term" value="F:pyridoxal phosphate binding"/>
    <property type="evidence" value="ECO:0007669"/>
    <property type="project" value="UniProtKB-UniRule"/>
</dbReference>
<organism evidence="11 12">
    <name type="scientific">Candidatus Kaiserbacteria bacterium GW2011_GWA2_49_19</name>
    <dbReference type="NCBI Taxonomy" id="1618669"/>
    <lineage>
        <taxon>Bacteria</taxon>
        <taxon>Candidatus Kaiseribacteriota</taxon>
    </lineage>
</organism>
<dbReference type="HAMAP" id="MF_01642">
    <property type="entry name" value="DapL_aminotrans_1"/>
    <property type="match status" value="1"/>
</dbReference>
<dbReference type="InterPro" id="IPR015422">
    <property type="entry name" value="PyrdxlP-dep_Trfase_small"/>
</dbReference>
<dbReference type="UniPathway" id="UPA00034">
    <property type="reaction ID" value="UER00466"/>
</dbReference>
<feature type="domain" description="Aminotransferase class I/classII large" evidence="10">
    <location>
        <begin position="35"/>
        <end position="391"/>
    </location>
</feature>
<dbReference type="Gene3D" id="3.40.640.10">
    <property type="entry name" value="Type I PLP-dependent aspartate aminotransferase-like (Major domain)"/>
    <property type="match status" value="1"/>
</dbReference>
<evidence type="ECO:0000256" key="5">
    <source>
        <dbReference type="ARBA" id="ARBA00022576"/>
    </source>
</evidence>
<evidence type="ECO:0000256" key="9">
    <source>
        <dbReference type="NCBIfam" id="TIGR03542"/>
    </source>
</evidence>
<dbReference type="InterPro" id="IPR015424">
    <property type="entry name" value="PyrdxlP-dep_Trfase"/>
</dbReference>
<comment type="catalytic activity">
    <reaction evidence="8">
        <text>(2S,6S)-2,6-diaminopimelate + 2-oxoglutarate = (S)-2,3,4,5-tetrahydrodipicolinate + L-glutamate + H2O + H(+)</text>
        <dbReference type="Rhea" id="RHEA:23988"/>
        <dbReference type="ChEBI" id="CHEBI:15377"/>
        <dbReference type="ChEBI" id="CHEBI:15378"/>
        <dbReference type="ChEBI" id="CHEBI:16810"/>
        <dbReference type="ChEBI" id="CHEBI:16845"/>
        <dbReference type="ChEBI" id="CHEBI:29985"/>
        <dbReference type="ChEBI" id="CHEBI:57609"/>
        <dbReference type="EC" id="2.6.1.83"/>
    </reaction>
</comment>
<dbReference type="EC" id="2.6.1.83" evidence="3 9"/>
<dbReference type="InterPro" id="IPR015421">
    <property type="entry name" value="PyrdxlP-dep_Trfase_major"/>
</dbReference>
<comment type="caution">
    <text evidence="11">The sequence shown here is derived from an EMBL/GenBank/DDBJ whole genome shotgun (WGS) entry which is preliminary data.</text>
</comment>
<accession>A0A0G1YSM3</accession>
<evidence type="ECO:0000256" key="1">
    <source>
        <dbReference type="ARBA" id="ARBA00001933"/>
    </source>
</evidence>
<protein>
    <recommendedName>
        <fullName evidence="4 9">LL-diaminopimelate aminotransferase</fullName>
        <ecNumber evidence="3 9">2.6.1.83</ecNumber>
    </recommendedName>
</protein>
<dbReference type="GO" id="GO:0010285">
    <property type="term" value="F:L,L-diaminopimelate aminotransferase activity"/>
    <property type="evidence" value="ECO:0007669"/>
    <property type="project" value="UniProtKB-EC"/>
</dbReference>